<evidence type="ECO:0000256" key="3">
    <source>
        <dbReference type="ARBA" id="ARBA00011995"/>
    </source>
</evidence>
<keyword evidence="12" id="KW-1185">Reference proteome</keyword>
<dbReference type="PANTHER" id="PTHR11473">
    <property type="entry name" value="AROMATIC AMINO ACID HYDROXYLASE"/>
    <property type="match status" value="1"/>
</dbReference>
<keyword evidence="7" id="KW-0503">Monooxygenase</keyword>
<comment type="caution">
    <text evidence="11">The sequence shown here is derived from an EMBL/GenBank/DDBJ whole genome shotgun (WGS) entry which is preliminary data.</text>
</comment>
<evidence type="ECO:0000313" key="12">
    <source>
        <dbReference type="Proteomes" id="UP000314294"/>
    </source>
</evidence>
<dbReference type="InterPro" id="IPR002912">
    <property type="entry name" value="ACT_dom"/>
</dbReference>
<feature type="region of interest" description="Disordered" evidence="8">
    <location>
        <begin position="1"/>
        <end position="28"/>
    </location>
</feature>
<dbReference type="AlphaFoldDB" id="A0A4Z2FLY8"/>
<dbReference type="InterPro" id="IPR045865">
    <property type="entry name" value="ACT-like_dom_sf"/>
</dbReference>
<evidence type="ECO:0000256" key="8">
    <source>
        <dbReference type="SAM" id="MobiDB-lite"/>
    </source>
</evidence>
<dbReference type="PROSITE" id="PS51671">
    <property type="entry name" value="ACT"/>
    <property type="match status" value="1"/>
</dbReference>
<evidence type="ECO:0000256" key="5">
    <source>
        <dbReference type="ARBA" id="ARBA00023002"/>
    </source>
</evidence>
<feature type="domain" description="Biopterin-dependent aromatic amino acid hydroxylase family profile" evidence="9">
    <location>
        <begin position="158"/>
        <end position="265"/>
    </location>
</feature>
<comment type="cofactor">
    <cofactor evidence="1">
        <name>Fe(2+)</name>
        <dbReference type="ChEBI" id="CHEBI:29033"/>
    </cofactor>
</comment>
<dbReference type="SUPFAM" id="SSF55021">
    <property type="entry name" value="ACT-like"/>
    <property type="match status" value="1"/>
</dbReference>
<evidence type="ECO:0000256" key="6">
    <source>
        <dbReference type="ARBA" id="ARBA00023004"/>
    </source>
</evidence>
<dbReference type="PANTHER" id="PTHR11473:SF24">
    <property type="entry name" value="PHENYLALANINE-4-HYDROXYLASE"/>
    <property type="match status" value="1"/>
</dbReference>
<dbReference type="InterPro" id="IPR036951">
    <property type="entry name" value="ArAA_hydroxylase_sf"/>
</dbReference>
<keyword evidence="5" id="KW-0560">Oxidoreductase</keyword>
<dbReference type="InterPro" id="IPR036329">
    <property type="entry name" value="Aro-AA_hydroxylase_C_sf"/>
</dbReference>
<dbReference type="OrthoDB" id="983542at2759"/>
<evidence type="ECO:0000256" key="1">
    <source>
        <dbReference type="ARBA" id="ARBA00001954"/>
    </source>
</evidence>
<dbReference type="InterPro" id="IPR001273">
    <property type="entry name" value="ArAA_hydroxylase"/>
</dbReference>
<evidence type="ECO:0000256" key="2">
    <source>
        <dbReference type="ARBA" id="ARBA00009712"/>
    </source>
</evidence>
<dbReference type="PROSITE" id="PS51410">
    <property type="entry name" value="BH4_AAA_HYDROXYL_2"/>
    <property type="match status" value="1"/>
</dbReference>
<sequence length="265" mass="30230">MDAAFKRVSGNPGPEAGTEELDTGRRRRGSMYLEEETSKKSEVITCIFSLKEEVGALARGLRLFEEKGINLTHIESRPSRMNKGQFEFFISVDASCSQALDDVIDGLRTQISGHVHELTRNKQKDTVPWFPNDIQDLDRFANQILSYGSELESDHPVIPRVEYTEAEKLTWGTVFKELKTLYPTHACHEHNRVFPLLEKYCGYRQDNVPQLEDVSRFLQSCTGFRLRPVAGLLSSRDFLAGLAFRVFHSTQYIRHGSEPTYTPEP</sequence>
<feature type="domain" description="ACT" evidence="10">
    <location>
        <begin position="45"/>
        <end position="123"/>
    </location>
</feature>
<dbReference type="SUPFAM" id="SSF56534">
    <property type="entry name" value="Aromatic aminoacid monoxygenases, catalytic and oligomerization domains"/>
    <property type="match status" value="1"/>
</dbReference>
<dbReference type="Pfam" id="PF00351">
    <property type="entry name" value="Biopterin_H"/>
    <property type="match status" value="2"/>
</dbReference>
<organism evidence="11 12">
    <name type="scientific">Liparis tanakae</name>
    <name type="common">Tanaka's snailfish</name>
    <dbReference type="NCBI Taxonomy" id="230148"/>
    <lineage>
        <taxon>Eukaryota</taxon>
        <taxon>Metazoa</taxon>
        <taxon>Chordata</taxon>
        <taxon>Craniata</taxon>
        <taxon>Vertebrata</taxon>
        <taxon>Euteleostomi</taxon>
        <taxon>Actinopterygii</taxon>
        <taxon>Neopterygii</taxon>
        <taxon>Teleostei</taxon>
        <taxon>Neoteleostei</taxon>
        <taxon>Acanthomorphata</taxon>
        <taxon>Eupercaria</taxon>
        <taxon>Perciformes</taxon>
        <taxon>Cottioidei</taxon>
        <taxon>Cottales</taxon>
        <taxon>Liparidae</taxon>
        <taxon>Liparis</taxon>
    </lineage>
</organism>
<proteinExistence type="inferred from homology"/>
<protein>
    <recommendedName>
        <fullName evidence="3">phenylalanine 4-monooxygenase</fullName>
        <ecNumber evidence="3">1.14.16.1</ecNumber>
    </recommendedName>
</protein>
<dbReference type="InterPro" id="IPR019774">
    <property type="entry name" value="Aromatic-AA_hydroxylase_C"/>
</dbReference>
<dbReference type="GO" id="GO:0004505">
    <property type="term" value="F:phenylalanine 4-monooxygenase activity"/>
    <property type="evidence" value="ECO:0007669"/>
    <property type="project" value="UniProtKB-EC"/>
</dbReference>
<evidence type="ECO:0000259" key="10">
    <source>
        <dbReference type="PROSITE" id="PS51671"/>
    </source>
</evidence>
<comment type="similarity">
    <text evidence="2">Belongs to the biopterin-dependent aromatic amino acid hydroxylase family.</text>
</comment>
<reference evidence="11 12" key="1">
    <citation type="submission" date="2019-03" db="EMBL/GenBank/DDBJ databases">
        <title>First draft genome of Liparis tanakae, snailfish: a comprehensive survey of snailfish specific genes.</title>
        <authorList>
            <person name="Kim W."/>
            <person name="Song I."/>
            <person name="Jeong J.-H."/>
            <person name="Kim D."/>
            <person name="Kim S."/>
            <person name="Ryu S."/>
            <person name="Song J.Y."/>
            <person name="Lee S.K."/>
        </authorList>
    </citation>
    <scope>NUCLEOTIDE SEQUENCE [LARGE SCALE GENOMIC DNA]</scope>
    <source>
        <tissue evidence="11">Muscle</tissue>
    </source>
</reference>
<dbReference type="EMBL" id="SRLO01001080">
    <property type="protein sequence ID" value="TNN41804.1"/>
    <property type="molecule type" value="Genomic_DNA"/>
</dbReference>
<name>A0A4Z2FLY8_9TELE</name>
<keyword evidence="4" id="KW-0479">Metal-binding</keyword>
<dbReference type="GO" id="GO:0005506">
    <property type="term" value="F:iron ion binding"/>
    <property type="evidence" value="ECO:0007669"/>
    <property type="project" value="InterPro"/>
</dbReference>
<evidence type="ECO:0000256" key="4">
    <source>
        <dbReference type="ARBA" id="ARBA00022723"/>
    </source>
</evidence>
<evidence type="ECO:0000313" key="11">
    <source>
        <dbReference type="EMBL" id="TNN41804.1"/>
    </source>
</evidence>
<dbReference type="EC" id="1.14.16.1" evidence="3"/>
<accession>A0A4Z2FLY8</accession>
<evidence type="ECO:0000259" key="9">
    <source>
        <dbReference type="PROSITE" id="PS51410"/>
    </source>
</evidence>
<dbReference type="Gene3D" id="1.10.800.10">
    <property type="entry name" value="Aromatic amino acid hydroxylase"/>
    <property type="match status" value="1"/>
</dbReference>
<dbReference type="Proteomes" id="UP000314294">
    <property type="component" value="Unassembled WGS sequence"/>
</dbReference>
<evidence type="ECO:0000256" key="7">
    <source>
        <dbReference type="ARBA" id="ARBA00023033"/>
    </source>
</evidence>
<keyword evidence="6" id="KW-0408">Iron</keyword>
<gene>
    <name evidence="11" type="primary">Pah_0</name>
    <name evidence="11" type="ORF">EYF80_048049</name>
</gene>